<dbReference type="GO" id="GO:0008270">
    <property type="term" value="F:zinc ion binding"/>
    <property type="evidence" value="ECO:0007669"/>
    <property type="project" value="UniProtKB-KW"/>
</dbReference>
<dbReference type="Gene3D" id="3.30.160.60">
    <property type="entry name" value="Classic Zinc Finger"/>
    <property type="match status" value="1"/>
</dbReference>
<organism evidence="8 9">
    <name type="scientific">Ascaris lumbricoides</name>
    <name type="common">Giant roundworm</name>
    <dbReference type="NCBI Taxonomy" id="6252"/>
    <lineage>
        <taxon>Eukaryota</taxon>
        <taxon>Metazoa</taxon>
        <taxon>Ecdysozoa</taxon>
        <taxon>Nematoda</taxon>
        <taxon>Chromadorea</taxon>
        <taxon>Rhabditida</taxon>
        <taxon>Spirurina</taxon>
        <taxon>Ascaridomorpha</taxon>
        <taxon>Ascaridoidea</taxon>
        <taxon>Ascarididae</taxon>
        <taxon>Ascaris</taxon>
    </lineage>
</organism>
<dbReference type="PANTHER" id="PTHR13555">
    <property type="entry name" value="C2H2 ZINC FINGER CGI-62-RELATED"/>
    <property type="match status" value="1"/>
</dbReference>
<evidence type="ECO:0000256" key="3">
    <source>
        <dbReference type="ARBA" id="ARBA00022737"/>
    </source>
</evidence>
<feature type="domain" description="C2HC/C3H-type" evidence="7">
    <location>
        <begin position="66"/>
        <end position="95"/>
    </location>
</feature>
<proteinExistence type="inferred from homology"/>
<keyword evidence="8" id="KW-1185">Reference proteome</keyword>
<evidence type="ECO:0000256" key="1">
    <source>
        <dbReference type="ARBA" id="ARBA00010843"/>
    </source>
</evidence>
<dbReference type="InterPro" id="IPR026319">
    <property type="entry name" value="ZC2HC1A/B-like"/>
</dbReference>
<dbReference type="InterPro" id="IPR049899">
    <property type="entry name" value="Znf_C2HC_C3H"/>
</dbReference>
<keyword evidence="4 6" id="KW-0863">Zinc-finger</keyword>
<evidence type="ECO:0000256" key="5">
    <source>
        <dbReference type="ARBA" id="ARBA00022833"/>
    </source>
</evidence>
<sequence length="148" mass="16874">MSKSRRKVFDSGKQRATGSDVTINDVRNAQREREKVFWLRGVLQVDYALKTGTPLPPPPKTSLPKDYVQCEYCGRNFNANAAERHIPFCRDQYERKGLMKVNAHAARPLLPKHNNTIMCNVNIVEGISMRMLPKGIYLSVEINTNVKD</sequence>
<protein>
    <submittedName>
        <fullName evidence="9">C2H2-type domain-containing protein</fullName>
    </submittedName>
</protein>
<name>A0A0M3IM51_ASCLU</name>
<keyword evidence="2" id="KW-0479">Metal-binding</keyword>
<dbReference type="PANTHER" id="PTHR13555:SF25">
    <property type="entry name" value="ZINC FINGER C2HC DOMAIN-CONTAINING PROTEIN 1A"/>
    <property type="match status" value="1"/>
</dbReference>
<evidence type="ECO:0000256" key="6">
    <source>
        <dbReference type="PROSITE-ProRule" id="PRU01371"/>
    </source>
</evidence>
<keyword evidence="3" id="KW-0677">Repeat</keyword>
<dbReference type="Proteomes" id="UP000036681">
    <property type="component" value="Unplaced"/>
</dbReference>
<comment type="similarity">
    <text evidence="1">Belongs to the ZC2HC1 family.</text>
</comment>
<dbReference type="WBParaSite" id="ALUE_0001982901-mRNA-1">
    <property type="protein sequence ID" value="ALUE_0001982901-mRNA-1"/>
    <property type="gene ID" value="ALUE_0001982901"/>
</dbReference>
<evidence type="ECO:0000259" key="7">
    <source>
        <dbReference type="PROSITE" id="PS52027"/>
    </source>
</evidence>
<accession>A0A0M3IM51</accession>
<keyword evidence="5" id="KW-0862">Zinc</keyword>
<dbReference type="PROSITE" id="PS52027">
    <property type="entry name" value="ZF_C2HC_C3H"/>
    <property type="match status" value="1"/>
</dbReference>
<evidence type="ECO:0000313" key="9">
    <source>
        <dbReference type="WBParaSite" id="ALUE_0001982901-mRNA-1"/>
    </source>
</evidence>
<dbReference type="AlphaFoldDB" id="A0A0M3IM51"/>
<dbReference type="Pfam" id="PF13913">
    <property type="entry name" value="zf-C2HC_2"/>
    <property type="match status" value="1"/>
</dbReference>
<reference evidence="9" key="1">
    <citation type="submission" date="2017-02" db="UniProtKB">
        <authorList>
            <consortium name="WormBaseParasite"/>
        </authorList>
    </citation>
    <scope>IDENTIFICATION</scope>
</reference>
<evidence type="ECO:0000256" key="2">
    <source>
        <dbReference type="ARBA" id="ARBA00022723"/>
    </source>
</evidence>
<evidence type="ECO:0000256" key="4">
    <source>
        <dbReference type="ARBA" id="ARBA00022771"/>
    </source>
</evidence>
<evidence type="ECO:0000313" key="8">
    <source>
        <dbReference type="Proteomes" id="UP000036681"/>
    </source>
</evidence>